<name>A0A6A5NR27_LUPAL</name>
<organism evidence="2 3">
    <name type="scientific">Lupinus albus</name>
    <name type="common">White lupine</name>
    <name type="synonym">Lupinus termis</name>
    <dbReference type="NCBI Taxonomy" id="3870"/>
    <lineage>
        <taxon>Eukaryota</taxon>
        <taxon>Viridiplantae</taxon>
        <taxon>Streptophyta</taxon>
        <taxon>Embryophyta</taxon>
        <taxon>Tracheophyta</taxon>
        <taxon>Spermatophyta</taxon>
        <taxon>Magnoliopsida</taxon>
        <taxon>eudicotyledons</taxon>
        <taxon>Gunneridae</taxon>
        <taxon>Pentapetalae</taxon>
        <taxon>rosids</taxon>
        <taxon>fabids</taxon>
        <taxon>Fabales</taxon>
        <taxon>Fabaceae</taxon>
        <taxon>Papilionoideae</taxon>
        <taxon>50 kb inversion clade</taxon>
        <taxon>genistoids sensu lato</taxon>
        <taxon>core genistoids</taxon>
        <taxon>Genisteae</taxon>
        <taxon>Lupinus</taxon>
    </lineage>
</organism>
<dbReference type="InterPro" id="IPR005174">
    <property type="entry name" value="KIB1-4_b-propeller"/>
</dbReference>
<dbReference type="InterPro" id="IPR050942">
    <property type="entry name" value="F-box_BR-signaling"/>
</dbReference>
<dbReference type="Pfam" id="PF03478">
    <property type="entry name" value="Beta-prop_KIB1-4"/>
    <property type="match status" value="1"/>
</dbReference>
<evidence type="ECO:0000313" key="2">
    <source>
        <dbReference type="EMBL" id="KAE9601720.1"/>
    </source>
</evidence>
<comment type="caution">
    <text evidence="2">The sequence shown here is derived from an EMBL/GenBank/DDBJ whole genome shotgun (WGS) entry which is preliminary data.</text>
</comment>
<dbReference type="EMBL" id="WOCE01000013">
    <property type="protein sequence ID" value="KAE9601720.1"/>
    <property type="molecule type" value="Genomic_DNA"/>
</dbReference>
<dbReference type="AlphaFoldDB" id="A0A6A5NR27"/>
<evidence type="ECO:0000259" key="1">
    <source>
        <dbReference type="Pfam" id="PF03478"/>
    </source>
</evidence>
<proteinExistence type="predicted"/>
<dbReference type="PANTHER" id="PTHR44259">
    <property type="entry name" value="OS07G0183000 PROTEIN-RELATED"/>
    <property type="match status" value="1"/>
</dbReference>
<dbReference type="Proteomes" id="UP000447434">
    <property type="component" value="Chromosome 13"/>
</dbReference>
<reference evidence="3" key="1">
    <citation type="journal article" date="2020" name="Nat. Commun.">
        <title>Genome sequence of the cluster root forming white lupin.</title>
        <authorList>
            <person name="Hufnagel B."/>
            <person name="Marques A."/>
            <person name="Soriano A."/>
            <person name="Marques L."/>
            <person name="Divol F."/>
            <person name="Doumas P."/>
            <person name="Sallet E."/>
            <person name="Mancinotti D."/>
            <person name="Carrere S."/>
            <person name="Marande W."/>
            <person name="Arribat S."/>
            <person name="Keller J."/>
            <person name="Huneau C."/>
            <person name="Blein T."/>
            <person name="Aime D."/>
            <person name="Laguerre M."/>
            <person name="Taylor J."/>
            <person name="Schubert V."/>
            <person name="Nelson M."/>
            <person name="Geu-Flores F."/>
            <person name="Crespi M."/>
            <person name="Gallardo-Guerrero K."/>
            <person name="Delaux P.-M."/>
            <person name="Salse J."/>
            <person name="Berges H."/>
            <person name="Guyot R."/>
            <person name="Gouzy J."/>
            <person name="Peret B."/>
        </authorList>
    </citation>
    <scope>NUCLEOTIDE SEQUENCE [LARGE SCALE GENOMIC DNA]</scope>
    <source>
        <strain evidence="3">cv. Amiga</strain>
    </source>
</reference>
<feature type="domain" description="KIB1-4 beta-propeller" evidence="1">
    <location>
        <begin position="34"/>
        <end position="337"/>
    </location>
</feature>
<dbReference type="OrthoDB" id="642536at2759"/>
<accession>A0A6A5NR27</accession>
<protein>
    <recommendedName>
        <fullName evidence="1">KIB1-4 beta-propeller domain-containing protein</fullName>
    </recommendedName>
</protein>
<evidence type="ECO:0000313" key="3">
    <source>
        <dbReference type="Proteomes" id="UP000447434"/>
    </source>
</evidence>
<dbReference type="PANTHER" id="PTHR44259:SF15">
    <property type="entry name" value="F-BOX PROTEIN KIB2-RELATED"/>
    <property type="match status" value="1"/>
</dbReference>
<sequence length="364" mass="41883">MAYLSVPYAILPSLHQKDIDLDDDNISTINRSIFSLLDNKRYEHKNMFKNLDDAWCVGSSNGWIVVLDKNAKPFIVNLFSGMHIHFPSFPHVFIHPVSKTYFINNLRKSFVVKAVLNHSSPSLDDKNYILAIIYGCYCKLAFCCKSSTWVELSDAKYSYCDIVFNNNYLYALAQDGSIEVLDVCQQNPRKILHVEPTMEIDEQEEKEFPRDLFSSQLYMVLSGREILLVKRYVGNFVNEDGAVVYEGDLLSDEDTQPLICPYRTKHFSVYALTNRTKWEKVTSLEDRVLFVGANESTSMWVQALPGSEGNTIYFSDDRWEEMNMDYSYGGQDWGVFSIQDGSIRFHLPYTNVIKPPPIWVVPTP</sequence>
<keyword evidence="3" id="KW-1185">Reference proteome</keyword>
<gene>
    <name evidence="2" type="ORF">Lalb_Chr13g0300791</name>
</gene>